<accession>A0A2H9VPH5</accession>
<dbReference type="InterPro" id="IPR003594">
    <property type="entry name" value="HATPase_dom"/>
</dbReference>
<keyword evidence="1" id="KW-1133">Transmembrane helix</keyword>
<dbReference type="AlphaFoldDB" id="A0A2H9VPH5"/>
<evidence type="ECO:0000256" key="1">
    <source>
        <dbReference type="SAM" id="Phobius"/>
    </source>
</evidence>
<keyword evidence="5" id="KW-0418">Kinase</keyword>
<dbReference type="GO" id="GO:0000155">
    <property type="term" value="F:phosphorelay sensor kinase activity"/>
    <property type="evidence" value="ECO:0007669"/>
    <property type="project" value="InterPro"/>
</dbReference>
<dbReference type="Proteomes" id="UP000242687">
    <property type="component" value="Unassembled WGS sequence"/>
</dbReference>
<dbReference type="SUPFAM" id="SSF55874">
    <property type="entry name" value="ATPase domain of HSP90 chaperone/DNA topoisomerase II/histidine kinase"/>
    <property type="match status" value="1"/>
</dbReference>
<keyword evidence="5" id="KW-0808">Transferase</keyword>
<dbReference type="OrthoDB" id="9809670at2"/>
<feature type="domain" description="Signal transduction histidine kinase internal region" evidence="4">
    <location>
        <begin position="357"/>
        <end position="431"/>
    </location>
</feature>
<dbReference type="GO" id="GO:0016020">
    <property type="term" value="C:membrane"/>
    <property type="evidence" value="ECO:0007669"/>
    <property type="project" value="InterPro"/>
</dbReference>
<proteinExistence type="predicted"/>
<dbReference type="InterPro" id="IPR010559">
    <property type="entry name" value="Sig_transdc_His_kin_internal"/>
</dbReference>
<evidence type="ECO:0000256" key="2">
    <source>
        <dbReference type="SAM" id="SignalP"/>
    </source>
</evidence>
<dbReference type="Pfam" id="PF06580">
    <property type="entry name" value="His_kinase"/>
    <property type="match status" value="1"/>
</dbReference>
<name>A0A2H9VPH5_9SPHI</name>
<feature type="signal peptide" evidence="2">
    <location>
        <begin position="1"/>
        <end position="19"/>
    </location>
</feature>
<dbReference type="PANTHER" id="PTHR34220:SF7">
    <property type="entry name" value="SENSOR HISTIDINE KINASE YPDA"/>
    <property type="match status" value="1"/>
</dbReference>
<evidence type="ECO:0000259" key="4">
    <source>
        <dbReference type="Pfam" id="PF06580"/>
    </source>
</evidence>
<feature type="domain" description="Histidine kinase/HSP90-like ATPase" evidence="3">
    <location>
        <begin position="451"/>
        <end position="541"/>
    </location>
</feature>
<feature type="transmembrane region" description="Helical" evidence="1">
    <location>
        <begin position="314"/>
        <end position="336"/>
    </location>
</feature>
<dbReference type="Gene3D" id="3.30.565.10">
    <property type="entry name" value="Histidine kinase-like ATPase, C-terminal domain"/>
    <property type="match status" value="1"/>
</dbReference>
<comment type="caution">
    <text evidence="5">The sequence shown here is derived from an EMBL/GenBank/DDBJ whole genome shotgun (WGS) entry which is preliminary data.</text>
</comment>
<dbReference type="InterPro" id="IPR036890">
    <property type="entry name" value="HATPase_C_sf"/>
</dbReference>
<keyword evidence="1" id="KW-0472">Membrane</keyword>
<dbReference type="InterPro" id="IPR050640">
    <property type="entry name" value="Bact_2-comp_sensor_kinase"/>
</dbReference>
<evidence type="ECO:0000259" key="3">
    <source>
        <dbReference type="Pfam" id="PF02518"/>
    </source>
</evidence>
<dbReference type="PANTHER" id="PTHR34220">
    <property type="entry name" value="SENSOR HISTIDINE KINASE YPDA"/>
    <property type="match status" value="1"/>
</dbReference>
<dbReference type="RefSeq" id="WP_100342536.1">
    <property type="nucleotide sequence ID" value="NZ_PGFJ01000002.1"/>
</dbReference>
<reference evidence="5 6" key="1">
    <citation type="submission" date="2017-11" db="EMBL/GenBank/DDBJ databases">
        <title>Genomic Encyclopedia of Archaeal and Bacterial Type Strains, Phase II (KMG-II): From Individual Species to Whole Genera.</title>
        <authorList>
            <person name="Goeker M."/>
        </authorList>
    </citation>
    <scope>NUCLEOTIDE SEQUENCE [LARGE SCALE GENOMIC DNA]</scope>
    <source>
        <strain evidence="5 6">DSM 28175</strain>
    </source>
</reference>
<keyword evidence="2" id="KW-0732">Signal</keyword>
<keyword evidence="1" id="KW-0812">Transmembrane</keyword>
<gene>
    <name evidence="5" type="ORF">CLV57_3395</name>
</gene>
<keyword evidence="6" id="KW-1185">Reference proteome</keyword>
<evidence type="ECO:0000313" key="6">
    <source>
        <dbReference type="Proteomes" id="UP000242687"/>
    </source>
</evidence>
<protein>
    <submittedName>
        <fullName evidence="5">Histidine kinase</fullName>
    </submittedName>
</protein>
<sequence length="547" mass="61429">MKKLLNLITFLLLTCAGFAQEKRPLKDPDGNLNNYKVSSLSSKIPVFLKPDEQTRSISPFNYIPNDPLGNAVILEGAKTATVTALIHEDSLTYYRYAILEDDSIAIVSNRPLTKIDFVWNERSAHPGYFTMNLGIGNISNKKITLKIYSLLNEAMVTTVIIYNKPLKPAQLSGISLVTLNQDKKVTYNGLVYNKFKSSLIKNGAEVTESDQNTGLAIAKKKTDLDFIYHLYVVHSDETGQRIMLQTNNWAYNNDYEGTPGYYIDYNYFKQPGNYEVVIAPGKLSAAQLKDSKLAAGRFSFKVLPAPKTYSGREVAMFVFAVITVSILIIIASILFIRRKNQARLQVAALQTEVAKSELNMVRSNLNPHFVFNALSGIQTLINKNDVERANNYLSKFAGLSRHMLNDNALISIREEMNLLNDYLAMEQLRFPFQYSIDADDDVNDNIEIPVMLIQPFVENAVKHGVMPIGSKGDIKIYFSRHGKDLKIIVTDNGKGFDVNSNYDGLGLKLSRKRIDLLNKTYTECPIKLNISSTGNQTSVVILLTQWL</sequence>
<feature type="chain" id="PRO_5014131874" evidence="2">
    <location>
        <begin position="20"/>
        <end position="547"/>
    </location>
</feature>
<dbReference type="EMBL" id="PGFJ01000002">
    <property type="protein sequence ID" value="PJJ80248.1"/>
    <property type="molecule type" value="Genomic_DNA"/>
</dbReference>
<organism evidence="5 6">
    <name type="scientific">Mucilaginibacter auburnensis</name>
    <dbReference type="NCBI Taxonomy" id="1457233"/>
    <lineage>
        <taxon>Bacteria</taxon>
        <taxon>Pseudomonadati</taxon>
        <taxon>Bacteroidota</taxon>
        <taxon>Sphingobacteriia</taxon>
        <taxon>Sphingobacteriales</taxon>
        <taxon>Sphingobacteriaceae</taxon>
        <taxon>Mucilaginibacter</taxon>
    </lineage>
</organism>
<evidence type="ECO:0000313" key="5">
    <source>
        <dbReference type="EMBL" id="PJJ80248.1"/>
    </source>
</evidence>
<dbReference type="Pfam" id="PF02518">
    <property type="entry name" value="HATPase_c"/>
    <property type="match status" value="1"/>
</dbReference>